<dbReference type="Proteomes" id="UP001164472">
    <property type="component" value="Chromosome"/>
</dbReference>
<protein>
    <submittedName>
        <fullName evidence="7">Molybdopterin-dependent oxidoreductase</fullName>
    </submittedName>
</protein>
<evidence type="ECO:0000256" key="4">
    <source>
        <dbReference type="ARBA" id="ARBA00023004"/>
    </source>
</evidence>
<feature type="domain" description="4Fe-4S Mo/W bis-MGD-type" evidence="6">
    <location>
        <begin position="12"/>
        <end position="68"/>
    </location>
</feature>
<evidence type="ECO:0000256" key="1">
    <source>
        <dbReference type="ARBA" id="ARBA00022485"/>
    </source>
</evidence>
<dbReference type="GO" id="GO:0051539">
    <property type="term" value="F:4 iron, 4 sulfur cluster binding"/>
    <property type="evidence" value="ECO:0007669"/>
    <property type="project" value="UniProtKB-KW"/>
</dbReference>
<keyword evidence="8" id="KW-1185">Reference proteome</keyword>
<dbReference type="PROSITE" id="PS00490">
    <property type="entry name" value="MOLYBDOPTERIN_PROK_2"/>
    <property type="match status" value="1"/>
</dbReference>
<dbReference type="PANTHER" id="PTHR43105">
    <property type="entry name" value="RESPIRATORY NITRATE REDUCTASE"/>
    <property type="match status" value="1"/>
</dbReference>
<evidence type="ECO:0000256" key="5">
    <source>
        <dbReference type="ARBA" id="ARBA00023014"/>
    </source>
</evidence>
<dbReference type="PROSITE" id="PS51669">
    <property type="entry name" value="4FE4S_MOW_BIS_MGD"/>
    <property type="match status" value="1"/>
</dbReference>
<dbReference type="Pfam" id="PF04879">
    <property type="entry name" value="Molybdop_Fe4S4"/>
    <property type="match status" value="1"/>
</dbReference>
<dbReference type="InterPro" id="IPR006655">
    <property type="entry name" value="Mopterin_OxRdtase_prok_CS"/>
</dbReference>
<dbReference type="InterPro" id="IPR050123">
    <property type="entry name" value="Prok_molybdopt-oxidoreductase"/>
</dbReference>
<dbReference type="GO" id="GO:0045333">
    <property type="term" value="P:cellular respiration"/>
    <property type="evidence" value="ECO:0007669"/>
    <property type="project" value="UniProtKB-ARBA"/>
</dbReference>
<dbReference type="Gene3D" id="2.20.25.90">
    <property type="entry name" value="ADC-like domains"/>
    <property type="match status" value="1"/>
</dbReference>
<dbReference type="InterPro" id="IPR006657">
    <property type="entry name" value="MoPterin_dinucl-bd_dom"/>
</dbReference>
<sequence length="771" mass="84886">MNSTQNAKAKHEEWKSTACMLCSIGCAIEVQVDGHHLTKIRGDKKAASSEGYICQKAARLDHYQNHSERLTKPLRKSSDGSFEEVEWDVVINEIAAKMLAIREAHGGHAFAYYGGGGQGNHLGGTYSASLNAALGTPYIYTALAQEKTGDFWVNGKLFGRQNCFAIEGMEHAEYAIVLGANPWDAHGVPKTRDVLKAFKKDPSRTMVVIDPRLTESAKMADIHLPVKPGKDAFLLSAIIAIILQEGLEDQAFIAQHANGYDVIKEQFGKVPVAKYIKIAGLDYETVHRVAVGFAQAKTATVRADLGIQQSLHSTLNSYLEKLLFLITGNFNKSGGNHLVPLFAPIIGHSKEPEEGGPVTRVTGMRGISKLFPPNILPLEINTDHPERLRALVVDSANPALSGADAEAYRQAFKKLELSVVIDVAFTETARLADYVLPASSQFEKTECTFFNFGFPTSYFHLRKPVVEPLGDTLPEPEIYRRLVVALGVIPDRFPKLESIAKLDRKFPGGRLFPLALAAALKANPGWMKYVPVILYATIGRALPEKMASAATLWGVCQFYAAKFSRQVAREGISGKGYKQGYALFNRALESDLPVPLATFDYSDTWKLMKTADKKVALAIDEMLSDLDQLAEEADADPAGNQAYPYILMAGERRSYNANQIFRTPDWRKTDKEGAMRIHPQDLTKLGLRDNDRAICRSQTSQIEVLLMEDDTVQIGMVTLPHGYGMLYSNSQGELLQNGPAVNELTSVTHCDPLSKTPYHKHVPVIIEPISA</sequence>
<dbReference type="KEGG" id="asem:NNL22_15705"/>
<gene>
    <name evidence="7" type="ORF">NNL22_15705</name>
</gene>
<proteinExistence type="predicted"/>
<evidence type="ECO:0000313" key="7">
    <source>
        <dbReference type="EMBL" id="UZW74450.1"/>
    </source>
</evidence>
<keyword evidence="5" id="KW-0411">Iron-sulfur</keyword>
<dbReference type="RefSeq" id="WP_251812606.1">
    <property type="nucleotide sequence ID" value="NZ_CP101527.1"/>
</dbReference>
<dbReference type="GO" id="GO:0016020">
    <property type="term" value="C:membrane"/>
    <property type="evidence" value="ECO:0007669"/>
    <property type="project" value="TreeGrafter"/>
</dbReference>
<dbReference type="InterPro" id="IPR006656">
    <property type="entry name" value="Mopterin_OxRdtase"/>
</dbReference>
<evidence type="ECO:0000256" key="2">
    <source>
        <dbReference type="ARBA" id="ARBA00022723"/>
    </source>
</evidence>
<evidence type="ECO:0000259" key="6">
    <source>
        <dbReference type="PROSITE" id="PS51669"/>
    </source>
</evidence>
<dbReference type="Gene3D" id="3.40.50.740">
    <property type="match status" value="2"/>
</dbReference>
<dbReference type="GO" id="GO:0046872">
    <property type="term" value="F:metal ion binding"/>
    <property type="evidence" value="ECO:0007669"/>
    <property type="project" value="UniProtKB-KW"/>
</dbReference>
<accession>A0A9E8KPR5</accession>
<evidence type="ECO:0000313" key="8">
    <source>
        <dbReference type="Proteomes" id="UP001164472"/>
    </source>
</evidence>
<dbReference type="SUPFAM" id="SSF50692">
    <property type="entry name" value="ADC-like"/>
    <property type="match status" value="1"/>
</dbReference>
<keyword evidence="1" id="KW-0004">4Fe-4S</keyword>
<dbReference type="EMBL" id="CP101527">
    <property type="protein sequence ID" value="UZW74450.1"/>
    <property type="molecule type" value="Genomic_DNA"/>
</dbReference>
<dbReference type="SMART" id="SM00926">
    <property type="entry name" value="Molybdop_Fe4S4"/>
    <property type="match status" value="1"/>
</dbReference>
<reference evidence="7" key="1">
    <citation type="submission" date="2022-07" db="EMBL/GenBank/DDBJ databases">
        <title>Alkalimarinus sp. nov., isolated from gut of a Alitta virens.</title>
        <authorList>
            <person name="Yang A.I."/>
            <person name="Shin N.-R."/>
        </authorList>
    </citation>
    <scope>NUCLEOTIDE SEQUENCE</scope>
    <source>
        <strain evidence="7">FA028</strain>
    </source>
</reference>
<dbReference type="AlphaFoldDB" id="A0A9E8KPR5"/>
<dbReference type="PANTHER" id="PTHR43105:SF9">
    <property type="entry name" value="NADPH-FE(3+) OXIDOREDUCTASE SUBUNIT ALPHA"/>
    <property type="match status" value="1"/>
</dbReference>
<dbReference type="Pfam" id="PF01568">
    <property type="entry name" value="Molydop_binding"/>
    <property type="match status" value="1"/>
</dbReference>
<dbReference type="InterPro" id="IPR009010">
    <property type="entry name" value="Asp_de-COase-like_dom_sf"/>
</dbReference>
<name>A0A9E8KPR5_9ALTE</name>
<evidence type="ECO:0000256" key="3">
    <source>
        <dbReference type="ARBA" id="ARBA00023002"/>
    </source>
</evidence>
<keyword evidence="2" id="KW-0479">Metal-binding</keyword>
<dbReference type="GO" id="GO:1990204">
    <property type="term" value="C:oxidoreductase complex"/>
    <property type="evidence" value="ECO:0007669"/>
    <property type="project" value="UniProtKB-ARBA"/>
</dbReference>
<keyword evidence="3" id="KW-0560">Oxidoreductase</keyword>
<organism evidence="7 8">
    <name type="scientific">Alkalimarinus sediminis</name>
    <dbReference type="NCBI Taxonomy" id="1632866"/>
    <lineage>
        <taxon>Bacteria</taxon>
        <taxon>Pseudomonadati</taxon>
        <taxon>Pseudomonadota</taxon>
        <taxon>Gammaproteobacteria</taxon>
        <taxon>Alteromonadales</taxon>
        <taxon>Alteromonadaceae</taxon>
        <taxon>Alkalimarinus</taxon>
    </lineage>
</organism>
<dbReference type="Pfam" id="PF00384">
    <property type="entry name" value="Molybdopterin"/>
    <property type="match status" value="1"/>
</dbReference>
<keyword evidence="4" id="KW-0408">Iron</keyword>
<dbReference type="Gene3D" id="2.40.40.20">
    <property type="match status" value="1"/>
</dbReference>
<dbReference type="SUPFAM" id="SSF53706">
    <property type="entry name" value="Formate dehydrogenase/DMSO reductase, domains 1-3"/>
    <property type="match status" value="1"/>
</dbReference>
<dbReference type="GO" id="GO:0016491">
    <property type="term" value="F:oxidoreductase activity"/>
    <property type="evidence" value="ECO:0007669"/>
    <property type="project" value="UniProtKB-KW"/>
</dbReference>
<dbReference type="Gene3D" id="3.40.228.10">
    <property type="entry name" value="Dimethylsulfoxide Reductase, domain 2"/>
    <property type="match status" value="1"/>
</dbReference>
<dbReference type="GO" id="GO:0043546">
    <property type="term" value="F:molybdopterin cofactor binding"/>
    <property type="evidence" value="ECO:0007669"/>
    <property type="project" value="InterPro"/>
</dbReference>
<dbReference type="InterPro" id="IPR006963">
    <property type="entry name" value="Mopterin_OxRdtase_4Fe-4S_dom"/>
</dbReference>